<evidence type="ECO:0000256" key="3">
    <source>
        <dbReference type="ARBA" id="ARBA00022722"/>
    </source>
</evidence>
<dbReference type="CDD" id="cd18744">
    <property type="entry name" value="PIN_VapC4-5_FitB-like"/>
    <property type="match status" value="1"/>
</dbReference>
<feature type="domain" description="PIN" evidence="8">
    <location>
        <begin position="3"/>
        <end position="123"/>
    </location>
</feature>
<keyword evidence="6" id="KW-0460">Magnesium</keyword>
<evidence type="ECO:0000256" key="5">
    <source>
        <dbReference type="ARBA" id="ARBA00022801"/>
    </source>
</evidence>
<sequence>MGYLLDTNIVTAILKNNRKVQEKMGNLDVLGESVFLAGMTYYEIKRGLIANGATRQLKDFQDLCQKYQVIVGDLAIFERAAQIHANLKRKGEPMEDADILIAATAIAHNLLLVSHDSDMHRVEDLMLEDWL</sequence>
<dbReference type="InterPro" id="IPR050556">
    <property type="entry name" value="Type_II_TA_system_RNase"/>
</dbReference>
<comment type="similarity">
    <text evidence="7">Belongs to the PINc/VapC protein family.</text>
</comment>
<protein>
    <submittedName>
        <fullName evidence="9">Type II toxin-antitoxin system VapC family toxin</fullName>
    </submittedName>
</protein>
<dbReference type="Proteomes" id="UP001231370">
    <property type="component" value="Unassembled WGS sequence"/>
</dbReference>
<name>A0ABT7BGJ8_9CYAN</name>
<dbReference type="RefSeq" id="WP_283761631.1">
    <property type="nucleotide sequence ID" value="NZ_JAQPOK010000041.1"/>
</dbReference>
<evidence type="ECO:0000256" key="4">
    <source>
        <dbReference type="ARBA" id="ARBA00022723"/>
    </source>
</evidence>
<evidence type="ECO:0000313" key="9">
    <source>
        <dbReference type="EMBL" id="MDJ1178308.1"/>
    </source>
</evidence>
<proteinExistence type="inferred from homology"/>
<evidence type="ECO:0000256" key="6">
    <source>
        <dbReference type="ARBA" id="ARBA00022842"/>
    </source>
</evidence>
<dbReference type="PANTHER" id="PTHR33653:SF1">
    <property type="entry name" value="RIBONUCLEASE VAPC2"/>
    <property type="match status" value="1"/>
</dbReference>
<comment type="caution">
    <text evidence="9">The sequence shown here is derived from an EMBL/GenBank/DDBJ whole genome shotgun (WGS) entry which is preliminary data.</text>
</comment>
<keyword evidence="3" id="KW-0540">Nuclease</keyword>
<accession>A0ABT7BGJ8</accession>
<evidence type="ECO:0000313" key="10">
    <source>
        <dbReference type="Proteomes" id="UP001231370"/>
    </source>
</evidence>
<dbReference type="Pfam" id="PF01850">
    <property type="entry name" value="PIN"/>
    <property type="match status" value="1"/>
</dbReference>
<evidence type="ECO:0000259" key="8">
    <source>
        <dbReference type="Pfam" id="PF01850"/>
    </source>
</evidence>
<dbReference type="InterPro" id="IPR002716">
    <property type="entry name" value="PIN_dom"/>
</dbReference>
<keyword evidence="2" id="KW-1277">Toxin-antitoxin system</keyword>
<keyword evidence="10" id="KW-1185">Reference proteome</keyword>
<dbReference type="PANTHER" id="PTHR33653">
    <property type="entry name" value="RIBONUCLEASE VAPC2"/>
    <property type="match status" value="1"/>
</dbReference>
<evidence type="ECO:0000256" key="2">
    <source>
        <dbReference type="ARBA" id="ARBA00022649"/>
    </source>
</evidence>
<dbReference type="Gene3D" id="3.40.50.1010">
    <property type="entry name" value="5'-nuclease"/>
    <property type="match status" value="1"/>
</dbReference>
<dbReference type="EMBL" id="JAQPOK010000041">
    <property type="protein sequence ID" value="MDJ1178308.1"/>
    <property type="molecule type" value="Genomic_DNA"/>
</dbReference>
<dbReference type="SUPFAM" id="SSF88723">
    <property type="entry name" value="PIN domain-like"/>
    <property type="match status" value="1"/>
</dbReference>
<comment type="cofactor">
    <cofactor evidence="1">
        <name>Mg(2+)</name>
        <dbReference type="ChEBI" id="CHEBI:18420"/>
    </cofactor>
</comment>
<organism evidence="9 10">
    <name type="scientific">Roseofilum halophilum BLCC-M91</name>
    <dbReference type="NCBI Taxonomy" id="3022259"/>
    <lineage>
        <taxon>Bacteria</taxon>
        <taxon>Bacillati</taxon>
        <taxon>Cyanobacteriota</taxon>
        <taxon>Cyanophyceae</taxon>
        <taxon>Desertifilales</taxon>
        <taxon>Desertifilaceae</taxon>
        <taxon>Roseofilum</taxon>
        <taxon>Roseofilum halophilum</taxon>
    </lineage>
</organism>
<keyword evidence="5" id="KW-0378">Hydrolase</keyword>
<gene>
    <name evidence="9" type="ORF">PJF56_05490</name>
</gene>
<keyword evidence="4" id="KW-0479">Metal-binding</keyword>
<evidence type="ECO:0000256" key="1">
    <source>
        <dbReference type="ARBA" id="ARBA00001946"/>
    </source>
</evidence>
<dbReference type="InterPro" id="IPR029060">
    <property type="entry name" value="PIN-like_dom_sf"/>
</dbReference>
<evidence type="ECO:0000256" key="7">
    <source>
        <dbReference type="ARBA" id="ARBA00038093"/>
    </source>
</evidence>
<reference evidence="9 10" key="1">
    <citation type="submission" date="2023-01" db="EMBL/GenBank/DDBJ databases">
        <title>Novel diversity within Roseofilum (Cyanobacteria; Desertifilaceae) from marine benthic mats with descriptions of four novel species.</title>
        <authorList>
            <person name="Wang Y."/>
            <person name="Berthold D.E."/>
            <person name="Hu J."/>
            <person name="Lefler F.W."/>
            <person name="Laughinghouse H.D. IV."/>
        </authorList>
    </citation>
    <scope>NUCLEOTIDE SEQUENCE [LARGE SCALE GENOMIC DNA]</scope>
    <source>
        <strain evidence="9 10">BLCC-M91</strain>
    </source>
</reference>